<gene>
    <name evidence="2" type="ORF">PM3016_937</name>
</gene>
<evidence type="ECO:0000313" key="3">
    <source>
        <dbReference type="Proteomes" id="UP000007523"/>
    </source>
</evidence>
<dbReference type="EMBL" id="CP003235">
    <property type="protein sequence ID" value="AFC27880.1"/>
    <property type="molecule type" value="Genomic_DNA"/>
</dbReference>
<dbReference type="Proteomes" id="UP000007523">
    <property type="component" value="Chromosome"/>
</dbReference>
<protein>
    <submittedName>
        <fullName evidence="2">Uncharacterized protein</fullName>
    </submittedName>
</protein>
<evidence type="ECO:0000256" key="1">
    <source>
        <dbReference type="SAM" id="MobiDB-lite"/>
    </source>
</evidence>
<proteinExistence type="predicted"/>
<reference evidence="2 3" key="1">
    <citation type="journal article" date="2012" name="J. Bacteriol.">
        <title>Complete Genome Sequence of Paenibacillus mucilaginosus 3016, a Bacterium Functional as Microbial Fertilizer.</title>
        <authorList>
            <person name="Ma M."/>
            <person name="Wang Z."/>
            <person name="Li L."/>
            <person name="Jiang X."/>
            <person name="Guan D."/>
            <person name="Cao F."/>
            <person name="Chen H."/>
            <person name="Wang X."/>
            <person name="Shen D."/>
            <person name="Du B."/>
            <person name="Li J."/>
        </authorList>
    </citation>
    <scope>NUCLEOTIDE SEQUENCE [LARGE SCALE GENOMIC DNA]</scope>
    <source>
        <strain evidence="2 3">3016</strain>
    </source>
</reference>
<evidence type="ECO:0000313" key="2">
    <source>
        <dbReference type="EMBL" id="AFC27880.1"/>
    </source>
</evidence>
<feature type="region of interest" description="Disordered" evidence="1">
    <location>
        <begin position="1"/>
        <end position="30"/>
    </location>
</feature>
<dbReference type="AlphaFoldDB" id="H6NBS9"/>
<name>H6NBS9_9BACL</name>
<keyword evidence="3" id="KW-1185">Reference proteome</keyword>
<dbReference type="STRING" id="1116391.PM3016_937"/>
<feature type="compositionally biased region" description="Basic and acidic residues" evidence="1">
    <location>
        <begin position="1"/>
        <end position="10"/>
    </location>
</feature>
<sequence>MQGDMLEKQKGGIGEWKQTCRQGRQTRRHR</sequence>
<accession>H6NBS9</accession>
<dbReference type="KEGG" id="pmq:PM3016_937"/>
<organism evidence="2 3">
    <name type="scientific">Paenibacillus mucilaginosus 3016</name>
    <dbReference type="NCBI Taxonomy" id="1116391"/>
    <lineage>
        <taxon>Bacteria</taxon>
        <taxon>Bacillati</taxon>
        <taxon>Bacillota</taxon>
        <taxon>Bacilli</taxon>
        <taxon>Bacillales</taxon>
        <taxon>Paenibacillaceae</taxon>
        <taxon>Paenibacillus</taxon>
    </lineage>
</organism>
<dbReference type="HOGENOM" id="CLU_3404623_0_0_9"/>